<evidence type="ECO:0000259" key="4">
    <source>
        <dbReference type="PROSITE" id="PS51118"/>
    </source>
</evidence>
<dbReference type="SUPFAM" id="SSF46785">
    <property type="entry name" value="Winged helix' DNA-binding domain"/>
    <property type="match status" value="1"/>
</dbReference>
<dbReference type="RefSeq" id="WP_011462608.1">
    <property type="nucleotide sequence ID" value="NC_007908.1"/>
</dbReference>
<keyword evidence="2" id="KW-0238">DNA-binding</keyword>
<dbReference type="GO" id="GO:0003677">
    <property type="term" value="F:DNA binding"/>
    <property type="evidence" value="ECO:0007669"/>
    <property type="project" value="UniProtKB-KW"/>
</dbReference>
<dbReference type="EMBL" id="CP000267">
    <property type="protein sequence ID" value="ABD68035.1"/>
    <property type="molecule type" value="Genomic_DNA"/>
</dbReference>
<keyword evidence="3" id="KW-0804">Transcription</keyword>
<name>Q222L8_ALBFT</name>
<accession>Q222L8</accession>
<dbReference type="HOGENOM" id="CLU_111585_2_3_4"/>
<dbReference type="InterPro" id="IPR036390">
    <property type="entry name" value="WH_DNA-bd_sf"/>
</dbReference>
<dbReference type="InterPro" id="IPR036388">
    <property type="entry name" value="WH-like_DNA-bd_sf"/>
</dbReference>
<evidence type="ECO:0000256" key="2">
    <source>
        <dbReference type="ARBA" id="ARBA00023125"/>
    </source>
</evidence>
<evidence type="ECO:0000313" key="5">
    <source>
        <dbReference type="EMBL" id="ABD68035.1"/>
    </source>
</evidence>
<dbReference type="PANTHER" id="PTHR33204:SF39">
    <property type="entry name" value="TRANSCRIPTIONAL REGULATORY PROTEIN"/>
    <property type="match status" value="1"/>
</dbReference>
<dbReference type="InterPro" id="IPR002577">
    <property type="entry name" value="HTH_HxlR"/>
</dbReference>
<dbReference type="Gene3D" id="1.10.10.10">
    <property type="entry name" value="Winged helix-like DNA-binding domain superfamily/Winged helix DNA-binding domain"/>
    <property type="match status" value="1"/>
</dbReference>
<feature type="domain" description="HTH hxlR-type" evidence="4">
    <location>
        <begin position="14"/>
        <end position="113"/>
    </location>
</feature>
<organism evidence="5 6">
    <name type="scientific">Albidiferax ferrireducens (strain ATCC BAA-621 / DSM 15236 / T118)</name>
    <name type="common">Rhodoferax ferrireducens</name>
    <dbReference type="NCBI Taxonomy" id="338969"/>
    <lineage>
        <taxon>Bacteria</taxon>
        <taxon>Pseudomonadati</taxon>
        <taxon>Pseudomonadota</taxon>
        <taxon>Betaproteobacteria</taxon>
        <taxon>Burkholderiales</taxon>
        <taxon>Comamonadaceae</taxon>
        <taxon>Rhodoferax</taxon>
    </lineage>
</organism>
<sequence>MAVHKSKVDWAERCPIRDVLERMGDRWSMLVLFTLGDHQSLRFSVLKTTIGDISQRMLSQTLRRLEQDGLVLRTAHATVPPRVDYELTALGQSFLLPMRNLLHWAEQNHQQVRDARVAYVPPPRHEAL</sequence>
<dbReference type="Pfam" id="PF01638">
    <property type="entry name" value="HxlR"/>
    <property type="match status" value="1"/>
</dbReference>
<dbReference type="AlphaFoldDB" id="Q222L8"/>
<reference evidence="6" key="1">
    <citation type="submission" date="2006-02" db="EMBL/GenBank/DDBJ databases">
        <title>Complete sequence of chromosome of Rhodoferax ferrireducens DSM 15236.</title>
        <authorList>
            <person name="Copeland A."/>
            <person name="Lucas S."/>
            <person name="Lapidus A."/>
            <person name="Barry K."/>
            <person name="Detter J.C."/>
            <person name="Glavina del Rio T."/>
            <person name="Hammon N."/>
            <person name="Israni S."/>
            <person name="Pitluck S."/>
            <person name="Brettin T."/>
            <person name="Bruce D."/>
            <person name="Han C."/>
            <person name="Tapia R."/>
            <person name="Gilna P."/>
            <person name="Kiss H."/>
            <person name="Schmutz J."/>
            <person name="Larimer F."/>
            <person name="Land M."/>
            <person name="Kyrpides N."/>
            <person name="Ivanova N."/>
            <person name="Richardson P."/>
        </authorList>
    </citation>
    <scope>NUCLEOTIDE SEQUENCE [LARGE SCALE GENOMIC DNA]</scope>
    <source>
        <strain evidence="6">ATCC BAA-621 / DSM 15236 / T118</strain>
    </source>
</reference>
<protein>
    <submittedName>
        <fullName evidence="5">Putative transcriptional regulator</fullName>
    </submittedName>
</protein>
<dbReference type="PROSITE" id="PS51118">
    <property type="entry name" value="HTH_HXLR"/>
    <property type="match status" value="1"/>
</dbReference>
<dbReference type="STRING" id="338969.Rfer_0278"/>
<dbReference type="eggNOG" id="COG1733">
    <property type="taxonomic scope" value="Bacteria"/>
</dbReference>
<dbReference type="OrthoDB" id="9807069at2"/>
<keyword evidence="1" id="KW-0805">Transcription regulation</keyword>
<dbReference type="Proteomes" id="UP000008332">
    <property type="component" value="Chromosome"/>
</dbReference>
<evidence type="ECO:0000256" key="1">
    <source>
        <dbReference type="ARBA" id="ARBA00023015"/>
    </source>
</evidence>
<proteinExistence type="predicted"/>
<dbReference type="KEGG" id="rfr:Rfer_0278"/>
<keyword evidence="6" id="KW-1185">Reference proteome</keyword>
<evidence type="ECO:0000313" key="6">
    <source>
        <dbReference type="Proteomes" id="UP000008332"/>
    </source>
</evidence>
<gene>
    <name evidence="5" type="ordered locus">Rfer_0278</name>
</gene>
<dbReference type="PANTHER" id="PTHR33204">
    <property type="entry name" value="TRANSCRIPTIONAL REGULATOR, MARR FAMILY"/>
    <property type="match status" value="1"/>
</dbReference>
<evidence type="ECO:0000256" key="3">
    <source>
        <dbReference type="ARBA" id="ARBA00023163"/>
    </source>
</evidence>